<evidence type="ECO:0000313" key="1">
    <source>
        <dbReference type="EMBL" id="KIH60016.1"/>
    </source>
</evidence>
<evidence type="ECO:0000313" key="2">
    <source>
        <dbReference type="Proteomes" id="UP000054047"/>
    </source>
</evidence>
<dbReference type="OrthoDB" id="5815025at2759"/>
<reference evidence="1 2" key="1">
    <citation type="submission" date="2013-12" db="EMBL/GenBank/DDBJ databases">
        <title>Draft genome of the parsitic nematode Ancylostoma duodenale.</title>
        <authorList>
            <person name="Mitreva M."/>
        </authorList>
    </citation>
    <scope>NUCLEOTIDE SEQUENCE [LARGE SCALE GENOMIC DNA]</scope>
    <source>
        <strain evidence="1 2">Zhejiang</strain>
    </source>
</reference>
<protein>
    <submittedName>
        <fullName evidence="1">Uncharacterized protein</fullName>
    </submittedName>
</protein>
<accession>A0A0C2GSH4</accession>
<dbReference type="AlphaFoldDB" id="A0A0C2GSH4"/>
<name>A0A0C2GSH4_9BILA</name>
<proteinExistence type="predicted"/>
<organism evidence="1 2">
    <name type="scientific">Ancylostoma duodenale</name>
    <dbReference type="NCBI Taxonomy" id="51022"/>
    <lineage>
        <taxon>Eukaryota</taxon>
        <taxon>Metazoa</taxon>
        <taxon>Ecdysozoa</taxon>
        <taxon>Nematoda</taxon>
        <taxon>Chromadorea</taxon>
        <taxon>Rhabditida</taxon>
        <taxon>Rhabditina</taxon>
        <taxon>Rhabditomorpha</taxon>
        <taxon>Strongyloidea</taxon>
        <taxon>Ancylostomatidae</taxon>
        <taxon>Ancylostomatinae</taxon>
        <taxon>Ancylostoma</taxon>
    </lineage>
</organism>
<dbReference type="EMBL" id="KN731369">
    <property type="protein sequence ID" value="KIH60016.1"/>
    <property type="molecule type" value="Genomic_DNA"/>
</dbReference>
<sequence>MMKARKIRNDVIGLTESRRHRPANAIFDTGEELFLGTRDSRGVAGAGLLVNTNLTSIRSNN</sequence>
<keyword evidence="2" id="KW-1185">Reference proteome</keyword>
<dbReference type="Proteomes" id="UP000054047">
    <property type="component" value="Unassembled WGS sequence"/>
</dbReference>
<gene>
    <name evidence="1" type="ORF">ANCDUO_09739</name>
</gene>